<dbReference type="PANTHER" id="PTHR30468">
    <property type="entry name" value="ALPHA-KETOGLUTARATE-DEPENDENT SULFONATE DIOXYGENASE"/>
    <property type="match status" value="1"/>
</dbReference>
<sequence>MSQSSTLLDATRDHIQVTPTSPVLGAEITGIDLSGGLDDRQYQVVNQALLDHRVIVLRGQDLSDDDLLAFSRRFGTLDKAPPNENGKQFVPGYEEIYVISNVIENGVAIGALGAGEASWHTDMSFLPDPPLGSVLYSLEVPPTGGDTWFLNTVLAYQSLPDALRARVDTLSLKHDSTTNSGGYLRHGYKRPTDLSTSPGTVHPLVTTHPESGDRALYLGRRLNAYVVGLPIEEGEALLDELWAYVAQAKFTWAHSWRKGDLVMWDNRVTMHRRDSFDNQHRRLMHRTQIRARHKA</sequence>
<evidence type="ECO:0000256" key="2">
    <source>
        <dbReference type="ARBA" id="ARBA00022723"/>
    </source>
</evidence>
<dbReference type="OrthoDB" id="7346227at2"/>
<dbReference type="InterPro" id="IPR003819">
    <property type="entry name" value="TauD/TfdA-like"/>
</dbReference>
<accession>W9H378</accession>
<dbReference type="PANTHER" id="PTHR30468:SF1">
    <property type="entry name" value="ALPHA-KETOGLUTARATE-DEPENDENT SULFONATE DIOXYGENASE"/>
    <property type="match status" value="1"/>
</dbReference>
<dbReference type="SUPFAM" id="SSF51197">
    <property type="entry name" value="Clavaminate synthase-like"/>
    <property type="match status" value="1"/>
</dbReference>
<evidence type="ECO:0000313" key="7">
    <source>
        <dbReference type="EMBL" id="EWY39167.1"/>
    </source>
</evidence>
<keyword evidence="4" id="KW-0560">Oxidoreductase</keyword>
<dbReference type="GO" id="GO:0006790">
    <property type="term" value="P:sulfur compound metabolic process"/>
    <property type="evidence" value="ECO:0007669"/>
    <property type="project" value="TreeGrafter"/>
</dbReference>
<dbReference type="InterPro" id="IPR051323">
    <property type="entry name" value="AtsK-like"/>
</dbReference>
<gene>
    <name evidence="7" type="ORF">N825_07485</name>
</gene>
<dbReference type="GO" id="GO:0000908">
    <property type="term" value="F:taurine dioxygenase activity"/>
    <property type="evidence" value="ECO:0007669"/>
    <property type="project" value="TreeGrafter"/>
</dbReference>
<evidence type="ECO:0000313" key="8">
    <source>
        <dbReference type="Proteomes" id="UP000019486"/>
    </source>
</evidence>
<dbReference type="InterPro" id="IPR042098">
    <property type="entry name" value="TauD-like_sf"/>
</dbReference>
<comment type="caution">
    <text evidence="7">The sequence shown here is derived from an EMBL/GenBank/DDBJ whole genome shotgun (WGS) entry which is preliminary data.</text>
</comment>
<comment type="similarity">
    <text evidence="1">Belongs to the TfdA dioxygenase family.</text>
</comment>
<dbReference type="EMBL" id="AVFL01000013">
    <property type="protein sequence ID" value="EWY39167.1"/>
    <property type="molecule type" value="Genomic_DNA"/>
</dbReference>
<evidence type="ECO:0000256" key="5">
    <source>
        <dbReference type="ARBA" id="ARBA00023004"/>
    </source>
</evidence>
<dbReference type="Pfam" id="PF02668">
    <property type="entry name" value="TauD"/>
    <property type="match status" value="1"/>
</dbReference>
<dbReference type="AlphaFoldDB" id="W9H378"/>
<dbReference type="GO" id="GO:0046872">
    <property type="term" value="F:metal ion binding"/>
    <property type="evidence" value="ECO:0007669"/>
    <property type="project" value="UniProtKB-KW"/>
</dbReference>
<dbReference type="STRING" id="1385369.N825_07485"/>
<evidence type="ECO:0000256" key="4">
    <source>
        <dbReference type="ARBA" id="ARBA00023002"/>
    </source>
</evidence>
<keyword evidence="5" id="KW-0408">Iron</keyword>
<organism evidence="7 8">
    <name type="scientific">Skermanella stibiiresistens SB22</name>
    <dbReference type="NCBI Taxonomy" id="1385369"/>
    <lineage>
        <taxon>Bacteria</taxon>
        <taxon>Pseudomonadati</taxon>
        <taxon>Pseudomonadota</taxon>
        <taxon>Alphaproteobacteria</taxon>
        <taxon>Rhodospirillales</taxon>
        <taxon>Azospirillaceae</taxon>
        <taxon>Skermanella</taxon>
    </lineage>
</organism>
<dbReference type="Proteomes" id="UP000019486">
    <property type="component" value="Unassembled WGS sequence"/>
</dbReference>
<dbReference type="RefSeq" id="WP_037454965.1">
    <property type="nucleotide sequence ID" value="NZ_AVFL01000013.1"/>
</dbReference>
<keyword evidence="8" id="KW-1185">Reference proteome</keyword>
<dbReference type="Gene3D" id="3.60.130.10">
    <property type="entry name" value="Clavaminate synthase-like"/>
    <property type="match status" value="1"/>
</dbReference>
<feature type="domain" description="TauD/TfdA-like" evidence="6">
    <location>
        <begin position="17"/>
        <end position="287"/>
    </location>
</feature>
<evidence type="ECO:0000259" key="6">
    <source>
        <dbReference type="Pfam" id="PF02668"/>
    </source>
</evidence>
<proteinExistence type="inferred from homology"/>
<reference evidence="7 8" key="1">
    <citation type="submission" date="2013-08" db="EMBL/GenBank/DDBJ databases">
        <title>The genome sequence of Skermanella stibiiresistens.</title>
        <authorList>
            <person name="Zhu W."/>
            <person name="Wang G."/>
        </authorList>
    </citation>
    <scope>NUCLEOTIDE SEQUENCE [LARGE SCALE GENOMIC DNA]</scope>
    <source>
        <strain evidence="7 8">SB22</strain>
    </source>
</reference>
<protein>
    <submittedName>
        <fullName evidence="7">Taurine catabolism dioxygenase TauD</fullName>
    </submittedName>
</protein>
<name>W9H378_9PROT</name>
<keyword evidence="3 7" id="KW-0223">Dioxygenase</keyword>
<dbReference type="PATRIC" id="fig|1385369.3.peg.3684"/>
<keyword evidence="2" id="KW-0479">Metal-binding</keyword>
<evidence type="ECO:0000256" key="1">
    <source>
        <dbReference type="ARBA" id="ARBA00005896"/>
    </source>
</evidence>
<dbReference type="GO" id="GO:0005737">
    <property type="term" value="C:cytoplasm"/>
    <property type="evidence" value="ECO:0007669"/>
    <property type="project" value="TreeGrafter"/>
</dbReference>
<evidence type="ECO:0000256" key="3">
    <source>
        <dbReference type="ARBA" id="ARBA00022964"/>
    </source>
</evidence>